<accession>A0A1D1VZB6</accession>
<feature type="domain" description="GST C-terminal" evidence="1">
    <location>
        <begin position="1"/>
        <end position="76"/>
    </location>
</feature>
<keyword evidence="3" id="KW-1185">Reference proteome</keyword>
<evidence type="ECO:0000313" key="2">
    <source>
        <dbReference type="EMBL" id="GAV06451.1"/>
    </source>
</evidence>
<proteinExistence type="predicted"/>
<name>A0A1D1VZB6_RAMVA</name>
<dbReference type="OrthoDB" id="4951845at2759"/>
<gene>
    <name evidence="2" type="primary">RvY_16441</name>
    <name evidence="2" type="synonym">RvY_16441.2</name>
    <name evidence="2" type="ORF">RvY_16441-2</name>
</gene>
<dbReference type="InterPro" id="IPR004046">
    <property type="entry name" value="GST_C"/>
</dbReference>
<comment type="caution">
    <text evidence="2">The sequence shown here is derived from an EMBL/GenBank/DDBJ whole genome shotgun (WGS) entry which is preliminary data.</text>
</comment>
<dbReference type="EMBL" id="BDGG01000013">
    <property type="protein sequence ID" value="GAV06451.1"/>
    <property type="molecule type" value="Genomic_DNA"/>
</dbReference>
<evidence type="ECO:0000313" key="3">
    <source>
        <dbReference type="Proteomes" id="UP000186922"/>
    </source>
</evidence>
<dbReference type="PROSITE" id="PS50405">
    <property type="entry name" value="GST_CTER"/>
    <property type="match status" value="1"/>
</dbReference>
<reference evidence="2 3" key="1">
    <citation type="journal article" date="2016" name="Nat. Commun.">
        <title>Extremotolerant tardigrade genome and improved radiotolerance of human cultured cells by tardigrade-unique protein.</title>
        <authorList>
            <person name="Hashimoto T."/>
            <person name="Horikawa D.D."/>
            <person name="Saito Y."/>
            <person name="Kuwahara H."/>
            <person name="Kozuka-Hata H."/>
            <person name="Shin-I T."/>
            <person name="Minakuchi Y."/>
            <person name="Ohishi K."/>
            <person name="Motoyama A."/>
            <person name="Aizu T."/>
            <person name="Enomoto A."/>
            <person name="Kondo K."/>
            <person name="Tanaka S."/>
            <person name="Hara Y."/>
            <person name="Koshikawa S."/>
            <person name="Sagara H."/>
            <person name="Miura T."/>
            <person name="Yokobori S."/>
            <person name="Miyagawa K."/>
            <person name="Suzuki Y."/>
            <person name="Kubo T."/>
            <person name="Oyama M."/>
            <person name="Kohara Y."/>
            <person name="Fujiyama A."/>
            <person name="Arakawa K."/>
            <person name="Katayama T."/>
            <person name="Toyoda A."/>
            <person name="Kunieda T."/>
        </authorList>
    </citation>
    <scope>NUCLEOTIDE SEQUENCE [LARGE SCALE GENOMIC DNA]</scope>
    <source>
        <strain evidence="2 3">YOKOZUNA-1</strain>
    </source>
</reference>
<protein>
    <recommendedName>
        <fullName evidence="1">GST C-terminal domain-containing protein</fullName>
    </recommendedName>
</protein>
<dbReference type="Gene3D" id="1.20.1050.130">
    <property type="match status" value="1"/>
</dbReference>
<dbReference type="Pfam" id="PF14497">
    <property type="entry name" value="GST_C_3"/>
    <property type="match status" value="1"/>
</dbReference>
<organism evidence="2 3">
    <name type="scientific">Ramazzottius varieornatus</name>
    <name type="common">Water bear</name>
    <name type="synonym">Tardigrade</name>
    <dbReference type="NCBI Taxonomy" id="947166"/>
    <lineage>
        <taxon>Eukaryota</taxon>
        <taxon>Metazoa</taxon>
        <taxon>Ecdysozoa</taxon>
        <taxon>Tardigrada</taxon>
        <taxon>Eutardigrada</taxon>
        <taxon>Parachela</taxon>
        <taxon>Hypsibioidea</taxon>
        <taxon>Ramazzottiidae</taxon>
        <taxon>Ramazzottius</taxon>
    </lineage>
</organism>
<evidence type="ECO:0000259" key="1">
    <source>
        <dbReference type="PROSITE" id="PS50405"/>
    </source>
</evidence>
<dbReference type="AlphaFoldDB" id="A0A1D1VZB6"/>
<sequence length="88" mass="10228">MEKFRELDHWLSKHRFLTGDNLNYTDFLLFETLNNHNACMPDLLEPFVNLQRFHKEVMSQAGVKEFVTSERNPSAICSPLATWKAGTV</sequence>
<dbReference type="SUPFAM" id="SSF47616">
    <property type="entry name" value="GST C-terminal domain-like"/>
    <property type="match status" value="1"/>
</dbReference>
<dbReference type="InterPro" id="IPR010987">
    <property type="entry name" value="Glutathione-S-Trfase_C-like"/>
</dbReference>
<dbReference type="Proteomes" id="UP000186922">
    <property type="component" value="Unassembled WGS sequence"/>
</dbReference>
<dbReference type="InterPro" id="IPR036282">
    <property type="entry name" value="Glutathione-S-Trfase_C_sf"/>
</dbReference>